<protein>
    <submittedName>
        <fullName evidence="1">Uncharacterized protein</fullName>
    </submittedName>
</protein>
<accession>A0A0F9GK52</accession>
<sequence length="110" mass="12647">MKIRVFIFLAFVVSMNSSYVLGNPDMDNMIRIMEKNQPEKFEAILKQFIRSARSKNIDEMVSLTSRKTIEIMGIDKLRGYYKTEAIPAIYMCTAISEGGEVSKYWSNSES</sequence>
<organism evidence="1">
    <name type="scientific">marine sediment metagenome</name>
    <dbReference type="NCBI Taxonomy" id="412755"/>
    <lineage>
        <taxon>unclassified sequences</taxon>
        <taxon>metagenomes</taxon>
        <taxon>ecological metagenomes</taxon>
    </lineage>
</organism>
<dbReference type="EMBL" id="LAZR01028114">
    <property type="protein sequence ID" value="KKL63587.1"/>
    <property type="molecule type" value="Genomic_DNA"/>
</dbReference>
<name>A0A0F9GK52_9ZZZZ</name>
<proteinExistence type="predicted"/>
<feature type="non-terminal residue" evidence="1">
    <location>
        <position position="110"/>
    </location>
</feature>
<comment type="caution">
    <text evidence="1">The sequence shown here is derived from an EMBL/GenBank/DDBJ whole genome shotgun (WGS) entry which is preliminary data.</text>
</comment>
<reference evidence="1" key="1">
    <citation type="journal article" date="2015" name="Nature">
        <title>Complex archaea that bridge the gap between prokaryotes and eukaryotes.</title>
        <authorList>
            <person name="Spang A."/>
            <person name="Saw J.H."/>
            <person name="Jorgensen S.L."/>
            <person name="Zaremba-Niedzwiedzka K."/>
            <person name="Martijn J."/>
            <person name="Lind A.E."/>
            <person name="van Eijk R."/>
            <person name="Schleper C."/>
            <person name="Guy L."/>
            <person name="Ettema T.J."/>
        </authorList>
    </citation>
    <scope>NUCLEOTIDE SEQUENCE</scope>
</reference>
<dbReference type="AlphaFoldDB" id="A0A0F9GK52"/>
<gene>
    <name evidence="1" type="ORF">LCGC14_2173580</name>
</gene>
<evidence type="ECO:0000313" key="1">
    <source>
        <dbReference type="EMBL" id="KKL63587.1"/>
    </source>
</evidence>